<dbReference type="OrthoDB" id="662966at2"/>
<reference evidence="2 3" key="1">
    <citation type="submission" date="2018-10" db="EMBL/GenBank/DDBJ databases">
        <title>Genome sequencing of Mucilaginibacter sp. HYN0043.</title>
        <authorList>
            <person name="Kim M."/>
            <person name="Yi H."/>
        </authorList>
    </citation>
    <scope>NUCLEOTIDE SEQUENCE [LARGE SCALE GENOMIC DNA]</scope>
    <source>
        <strain evidence="2 3">HYN0043</strain>
    </source>
</reference>
<protein>
    <submittedName>
        <fullName evidence="2">Uncharacterized protein</fullName>
    </submittedName>
</protein>
<evidence type="ECO:0000313" key="2">
    <source>
        <dbReference type="EMBL" id="AYL96222.1"/>
    </source>
</evidence>
<dbReference type="EMBL" id="CP032869">
    <property type="protein sequence ID" value="AYL96222.1"/>
    <property type="molecule type" value="Genomic_DNA"/>
</dbReference>
<evidence type="ECO:0000256" key="1">
    <source>
        <dbReference type="SAM" id="MobiDB-lite"/>
    </source>
</evidence>
<dbReference type="KEGG" id="muh:HYN43_013375"/>
<accession>A0A494VYZ8</accession>
<feature type="compositionally biased region" description="Basic and acidic residues" evidence="1">
    <location>
        <begin position="120"/>
        <end position="133"/>
    </location>
</feature>
<name>A0A494VYZ8_9SPHI</name>
<feature type="region of interest" description="Disordered" evidence="1">
    <location>
        <begin position="120"/>
        <end position="145"/>
    </location>
</feature>
<proteinExistence type="predicted"/>
<organism evidence="2 3">
    <name type="scientific">Mucilaginibacter celer</name>
    <dbReference type="NCBI Taxonomy" id="2305508"/>
    <lineage>
        <taxon>Bacteria</taxon>
        <taxon>Pseudomonadati</taxon>
        <taxon>Bacteroidota</taxon>
        <taxon>Sphingobacteriia</taxon>
        <taxon>Sphingobacteriales</taxon>
        <taxon>Sphingobacteriaceae</taxon>
        <taxon>Mucilaginibacter</taxon>
    </lineage>
</organism>
<evidence type="ECO:0000313" key="3">
    <source>
        <dbReference type="Proteomes" id="UP000270046"/>
    </source>
</evidence>
<sequence>MILLPTPPIGEISQADAQEMVTAYNAAQNGLTKSVWFGLDQIEELVKRLKDEQAAGFGTDGLRVYFARYTENTIPEGQRQFIGKNTVVLVSTKKVKGENGIEFHEDYFDGIEPNQKKVEKTISSKDSPPENRGELCQPQCNGTKL</sequence>
<dbReference type="RefSeq" id="WP_119409824.1">
    <property type="nucleotide sequence ID" value="NZ_CP032869.1"/>
</dbReference>
<keyword evidence="3" id="KW-1185">Reference proteome</keyword>
<gene>
    <name evidence="2" type="ORF">HYN43_013375</name>
</gene>
<dbReference type="Proteomes" id="UP000270046">
    <property type="component" value="Chromosome"/>
</dbReference>
<dbReference type="AlphaFoldDB" id="A0A494VYZ8"/>